<evidence type="ECO:0000256" key="1">
    <source>
        <dbReference type="SAM" id="Phobius"/>
    </source>
</evidence>
<feature type="domain" description="EamA" evidence="2">
    <location>
        <begin position="34"/>
        <end position="163"/>
    </location>
</feature>
<feature type="transmembrane region" description="Helical" evidence="1">
    <location>
        <begin position="231"/>
        <end position="252"/>
    </location>
</feature>
<dbReference type="Pfam" id="PF00892">
    <property type="entry name" value="EamA"/>
    <property type="match status" value="2"/>
</dbReference>
<feature type="transmembrane region" description="Helical" evidence="1">
    <location>
        <begin position="173"/>
        <end position="191"/>
    </location>
</feature>
<evidence type="ECO:0000313" key="4">
    <source>
        <dbReference type="EMBL" id="QOT70239.1"/>
    </source>
</evidence>
<reference evidence="6" key="5">
    <citation type="submission" date="2020-08" db="EMBL/GenBank/DDBJ databases">
        <title>Complete genome sequence of Sphingobium barthaii strain KK22, a high-molecular-weight polycyclic aromatic hydrocarbon-degrading soil bacterium.</title>
        <authorList>
            <person name="Mori J.F."/>
            <person name="Kanaly R.A."/>
        </authorList>
    </citation>
    <scope>NUCLEOTIDE SEQUENCE [LARGE SCALE GENOMIC DNA]</scope>
    <source>
        <strain evidence="6">KK22</strain>
    </source>
</reference>
<organism evidence="3 5">
    <name type="scientific">Sphingobium fuliginis (strain ATCC 27551)</name>
    <dbReference type="NCBI Taxonomy" id="336203"/>
    <lineage>
        <taxon>Bacteria</taxon>
        <taxon>Pseudomonadati</taxon>
        <taxon>Pseudomonadota</taxon>
        <taxon>Alphaproteobacteria</taxon>
        <taxon>Sphingomonadales</taxon>
        <taxon>Sphingomonadaceae</taxon>
        <taxon>Sphingobium</taxon>
    </lineage>
</organism>
<feature type="domain" description="EamA" evidence="2">
    <location>
        <begin position="174"/>
        <end position="297"/>
    </location>
</feature>
<accession>A0A292ZBB6</accession>
<feature type="transmembrane region" description="Helical" evidence="1">
    <location>
        <begin position="122"/>
        <end position="140"/>
    </location>
</feature>
<protein>
    <submittedName>
        <fullName evidence="4">DMT family transporter</fullName>
    </submittedName>
    <submittedName>
        <fullName evidence="3">Membrane protein</fullName>
    </submittedName>
</protein>
<dbReference type="InterPro" id="IPR037185">
    <property type="entry name" value="EmrE-like"/>
</dbReference>
<evidence type="ECO:0000313" key="5">
    <source>
        <dbReference type="Proteomes" id="UP000221538"/>
    </source>
</evidence>
<feature type="transmembrane region" description="Helical" evidence="1">
    <location>
        <begin position="65"/>
        <end position="84"/>
    </location>
</feature>
<reference evidence="4" key="6">
    <citation type="journal article" date="2021" name="Microbiol. Resour. Announc.">
        <title>Complete Genome Sequence of Sphingobium barthaii KK22, a High-Molecular-Weight Polycyclic Aromatic Hydrocarbon-Degrading Soil Bacterium.</title>
        <authorList>
            <person name="Mori J.F."/>
            <person name="Kanaly R.A."/>
        </authorList>
    </citation>
    <scope>NUCLEOTIDE SEQUENCE</scope>
    <source>
        <strain evidence="4">KK22</strain>
    </source>
</reference>
<name>A0A292ZBB6_SPHSA</name>
<feature type="transmembrane region" description="Helical" evidence="1">
    <location>
        <begin position="285"/>
        <end position="302"/>
    </location>
</feature>
<sequence>MRSGEPIVGWPGPDGVPPQVEAAAERPASPWRPIGMILCAVFLFSISDVFAKGLGKTLPGFQVAWLRYLLFFMLAAMLAVRAGSVPWRSRQPGLQSLRALCLLLSASLFLLGLGRLPVAEATAISFATPAFVTMLSVPLLGEVVRRRRWTAMLLGLAGVLIVVRPGAGAFAPSALLPLGSALCGALGIVVTRRIGDRDPLSITLFWSSGLGLLVLTSGSPLWFTAMDRGEVAAAALMGLLYAAAQLLLILAYRRCEASFLAPFSYAQVLFATLVGYLAFGALPDGVSLLGIALVAAGGAYTLRREGFLGRLRLRGGRLLRRPGYAGRI</sequence>
<dbReference type="InterPro" id="IPR000620">
    <property type="entry name" value="EamA_dom"/>
</dbReference>
<evidence type="ECO:0000259" key="2">
    <source>
        <dbReference type="Pfam" id="PF00892"/>
    </source>
</evidence>
<reference evidence="3" key="4">
    <citation type="submission" date="2017-10" db="EMBL/GenBank/DDBJ databases">
        <authorList>
            <person name="Banno H."/>
            <person name="Chua N.-H."/>
        </authorList>
    </citation>
    <scope>NUCLEOTIDE SEQUENCE</scope>
    <source>
        <strain evidence="3">OMI</strain>
    </source>
</reference>
<dbReference type="GO" id="GO:0016020">
    <property type="term" value="C:membrane"/>
    <property type="evidence" value="ECO:0007669"/>
    <property type="project" value="InterPro"/>
</dbReference>
<dbReference type="AlphaFoldDB" id="A0A292ZBB6"/>
<dbReference type="Proteomes" id="UP000593663">
    <property type="component" value="Chromosome 1"/>
</dbReference>
<keyword evidence="1" id="KW-1133">Transmembrane helix</keyword>
<keyword evidence="1" id="KW-0472">Membrane</keyword>
<reference evidence="3" key="3">
    <citation type="submission" date="2017-10" db="EMBL/GenBank/DDBJ databases">
        <title>Bioaugmenting a lab-scale membrane bioreactor with Sphingobium fuliginis OMI to degrade 4-tert-butylphenol.</title>
        <authorList>
            <person name="Takada K."/>
            <person name="Shiba T."/>
            <person name="Soda S."/>
            <person name="Inoue D."/>
            <person name="Miyake M."/>
            <person name="Eguchi M."/>
            <person name="Ike M."/>
        </authorList>
    </citation>
    <scope>NUCLEOTIDE SEQUENCE</scope>
    <source>
        <strain evidence="3">OMI</strain>
    </source>
</reference>
<evidence type="ECO:0000313" key="6">
    <source>
        <dbReference type="Proteomes" id="UP000593663"/>
    </source>
</evidence>
<gene>
    <name evidence="4" type="ORF">H5V43_08610</name>
    <name evidence="3" type="ORF">SFOMI_1297</name>
</gene>
<dbReference type="PANTHER" id="PTHR22911">
    <property type="entry name" value="ACYL-MALONYL CONDENSING ENZYME-RELATED"/>
    <property type="match status" value="1"/>
</dbReference>
<dbReference type="RefSeq" id="WP_025550119.1">
    <property type="nucleotide sequence ID" value="NZ_BATN01000071.1"/>
</dbReference>
<dbReference type="SUPFAM" id="SSF103481">
    <property type="entry name" value="Multidrug resistance efflux transporter EmrE"/>
    <property type="match status" value="2"/>
</dbReference>
<feature type="transmembrane region" description="Helical" evidence="1">
    <location>
        <begin position="259"/>
        <end position="279"/>
    </location>
</feature>
<reference evidence="3 5" key="1">
    <citation type="journal article" date="2013" name="Biodegradation">
        <title>Occurrence of 4-tert-butylphenol (4-t-BP) biodegradation in an aquatic sample caused by the presence of Spirodela polyrrhiza and isolation of a 4-t-BP-utilizing bacterium.</title>
        <authorList>
            <person name="Ogata Y."/>
            <person name="Toyama T."/>
            <person name="Yu N."/>
            <person name="Wang X."/>
            <person name="Sei K."/>
            <person name="Ike M."/>
        </authorList>
    </citation>
    <scope>NUCLEOTIDE SEQUENCE [LARGE SCALE GENOMIC DNA]</scope>
    <source>
        <strain evidence="3 5">OMI</strain>
    </source>
</reference>
<evidence type="ECO:0000313" key="3">
    <source>
        <dbReference type="EMBL" id="GAY20767.1"/>
    </source>
</evidence>
<feature type="transmembrane region" description="Helical" evidence="1">
    <location>
        <begin position="149"/>
        <end position="167"/>
    </location>
</feature>
<dbReference type="EMBL" id="CP060035">
    <property type="protein sequence ID" value="QOT70239.1"/>
    <property type="molecule type" value="Genomic_DNA"/>
</dbReference>
<feature type="transmembrane region" description="Helical" evidence="1">
    <location>
        <begin position="96"/>
        <end position="116"/>
    </location>
</feature>
<feature type="transmembrane region" description="Helical" evidence="1">
    <location>
        <begin position="203"/>
        <end position="225"/>
    </location>
</feature>
<dbReference type="PANTHER" id="PTHR22911:SF103">
    <property type="entry name" value="BLR2811 PROTEIN"/>
    <property type="match status" value="1"/>
</dbReference>
<reference evidence="3 5" key="2">
    <citation type="journal article" date="2013" name="Environ. Sci. Technol.">
        <title>The 4-tert-butylphenol-utilizing bacterium Sphingobium fuliginis OMI can degrade bisphenols via phenolic ring hydroxylation and meta-cleavage pathway.</title>
        <authorList>
            <person name="Ogata Y."/>
            <person name="Goda S."/>
            <person name="Toyama T."/>
            <person name="Sei K."/>
            <person name="Ike M."/>
        </authorList>
    </citation>
    <scope>NUCLEOTIDE SEQUENCE [LARGE SCALE GENOMIC DNA]</scope>
    <source>
        <strain evidence="3 5">OMI</strain>
    </source>
</reference>
<feature type="transmembrane region" description="Helical" evidence="1">
    <location>
        <begin position="34"/>
        <end position="53"/>
    </location>
</feature>
<proteinExistence type="predicted"/>
<dbReference type="Proteomes" id="UP000221538">
    <property type="component" value="Unassembled WGS sequence"/>
</dbReference>
<dbReference type="EMBL" id="BEWI01000031">
    <property type="protein sequence ID" value="GAY20767.1"/>
    <property type="molecule type" value="Genomic_DNA"/>
</dbReference>
<keyword evidence="1" id="KW-0812">Transmembrane</keyword>
<dbReference type="KEGG" id="sbar:H5V43_08610"/>